<protein>
    <recommendedName>
        <fullName evidence="2">MBL fold metallo-hydrolase</fullName>
    </recommendedName>
</protein>
<sequence length="63" mass="7279">MAGLSVVTVVRHYVRSIVETVENLRPHNLNIKEILPAHGMLQLEKPSETIEYYLKLARGEHER</sequence>
<dbReference type="EMBL" id="DRZC01000052">
    <property type="protein sequence ID" value="HHQ80530.1"/>
    <property type="molecule type" value="Genomic_DNA"/>
</dbReference>
<evidence type="ECO:0000313" key="1">
    <source>
        <dbReference type="EMBL" id="HHQ80530.1"/>
    </source>
</evidence>
<gene>
    <name evidence="1" type="ORF">ENM78_03640</name>
</gene>
<proteinExistence type="predicted"/>
<comment type="caution">
    <text evidence="1">The sequence shown here is derived from an EMBL/GenBank/DDBJ whole genome shotgun (WGS) entry which is preliminary data.</text>
</comment>
<accession>A0A7J3ZM76</accession>
<name>A0A7J3ZM76_9CREN</name>
<evidence type="ECO:0008006" key="2">
    <source>
        <dbReference type="Google" id="ProtNLM"/>
    </source>
</evidence>
<organism evidence="1">
    <name type="scientific">Fervidicoccus fontis</name>
    <dbReference type="NCBI Taxonomy" id="683846"/>
    <lineage>
        <taxon>Archaea</taxon>
        <taxon>Thermoproteota</taxon>
        <taxon>Thermoprotei</taxon>
        <taxon>Fervidicoccales</taxon>
        <taxon>Fervidicoccaceae</taxon>
        <taxon>Fervidicoccus</taxon>
    </lineage>
</organism>
<reference evidence="1" key="1">
    <citation type="journal article" date="2020" name="mSystems">
        <title>Genome- and Community-Level Interaction Insights into Carbon Utilization and Element Cycling Functions of Hydrothermarchaeota in Hydrothermal Sediment.</title>
        <authorList>
            <person name="Zhou Z."/>
            <person name="Liu Y."/>
            <person name="Xu W."/>
            <person name="Pan J."/>
            <person name="Luo Z.H."/>
            <person name="Li M."/>
        </authorList>
    </citation>
    <scope>NUCLEOTIDE SEQUENCE [LARGE SCALE GENOMIC DNA]</scope>
    <source>
        <strain evidence="1">SpSt-1116</strain>
    </source>
</reference>
<dbReference type="AlphaFoldDB" id="A0A7J3ZM76"/>